<evidence type="ECO:0000256" key="2">
    <source>
        <dbReference type="SAM" id="SignalP"/>
    </source>
</evidence>
<dbReference type="OrthoDB" id="9797709at2"/>
<evidence type="ECO:0000259" key="3">
    <source>
        <dbReference type="Pfam" id="PF00144"/>
    </source>
</evidence>
<proteinExistence type="predicted"/>
<dbReference type="AlphaFoldDB" id="A0A366HPC7"/>
<dbReference type="InterPro" id="IPR050491">
    <property type="entry name" value="AmpC-like"/>
</dbReference>
<sequence>MSKHLPLALALWCTCVLPGFLQARTWTEAASGRKIDAEFVSSDAGSVTILMRSGQKYTLPLSRLAPEDQAFVQEQLRNKKTPPGETPRGGPKVKDRFEDIKKLTASEIPVNGEAHPALAKADVAIQGFMAEKGIGALTFALSKNGKVLHDRAFGWADSSLKTPLQPGVKMRVASLTKPVVKSAILTLIDAGKLKLEDQVYTVLQLDQYKEAKACDARWKAVTIDQLLEHKGGWDRDQKAGDLTTHSSEMERMFRLKPDELEPIYVVRYGLTLPLDFDPGTKESYCNFGYVLLARVIEKVSGQKFVDCLQQTVCKESAAPSFSMSASDARRRQVGEVWYSYHPEYTQEQIPLSFQTEAYDGAGGLACTAADYSRFLEKYWVSGKPRKEGGYRYAFDGSLPGVTAICSQRLDGINYTAIANRRDRAGSDWNGELRKRIEEALDPVAGQLP</sequence>
<dbReference type="InterPro" id="IPR012338">
    <property type="entry name" value="Beta-lactam/transpept-like"/>
</dbReference>
<dbReference type="SUPFAM" id="SSF56601">
    <property type="entry name" value="beta-lactamase/transpeptidase-like"/>
    <property type="match status" value="1"/>
</dbReference>
<evidence type="ECO:0000313" key="4">
    <source>
        <dbReference type="EMBL" id="RBP43835.1"/>
    </source>
</evidence>
<name>A0A366HPC7_9BACT</name>
<dbReference type="EMBL" id="QNRR01000005">
    <property type="protein sequence ID" value="RBP43835.1"/>
    <property type="molecule type" value="Genomic_DNA"/>
</dbReference>
<keyword evidence="2" id="KW-0732">Signal</keyword>
<feature type="chain" id="PRO_5016735530" evidence="2">
    <location>
        <begin position="24"/>
        <end position="448"/>
    </location>
</feature>
<protein>
    <submittedName>
        <fullName evidence="4">SLA1 Homology Domain 1 (SHD1) protein</fullName>
    </submittedName>
</protein>
<evidence type="ECO:0000313" key="5">
    <source>
        <dbReference type="Proteomes" id="UP000253426"/>
    </source>
</evidence>
<evidence type="ECO:0000256" key="1">
    <source>
        <dbReference type="SAM" id="MobiDB-lite"/>
    </source>
</evidence>
<dbReference type="RefSeq" id="WP_113959301.1">
    <property type="nucleotide sequence ID" value="NZ_QNRR01000005.1"/>
</dbReference>
<dbReference type="InterPro" id="IPR001466">
    <property type="entry name" value="Beta-lactam-related"/>
</dbReference>
<dbReference type="PANTHER" id="PTHR46825">
    <property type="entry name" value="D-ALANYL-D-ALANINE-CARBOXYPEPTIDASE/ENDOPEPTIDASE AMPH"/>
    <property type="match status" value="1"/>
</dbReference>
<feature type="signal peptide" evidence="2">
    <location>
        <begin position="1"/>
        <end position="23"/>
    </location>
</feature>
<dbReference type="PANTHER" id="PTHR46825:SF9">
    <property type="entry name" value="BETA-LACTAMASE-RELATED DOMAIN-CONTAINING PROTEIN"/>
    <property type="match status" value="1"/>
</dbReference>
<feature type="region of interest" description="Disordered" evidence="1">
    <location>
        <begin position="75"/>
        <end position="94"/>
    </location>
</feature>
<dbReference type="Gene3D" id="2.30.30.700">
    <property type="entry name" value="SLA1 homology domain 1"/>
    <property type="match status" value="1"/>
</dbReference>
<keyword evidence="5" id="KW-1185">Reference proteome</keyword>
<dbReference type="Pfam" id="PF00144">
    <property type="entry name" value="Beta-lactamase"/>
    <property type="match status" value="1"/>
</dbReference>
<accession>A0A366HPC7</accession>
<dbReference type="Proteomes" id="UP000253426">
    <property type="component" value="Unassembled WGS sequence"/>
</dbReference>
<reference evidence="4 5" key="1">
    <citation type="submission" date="2018-06" db="EMBL/GenBank/DDBJ databases">
        <title>Genomic Encyclopedia of Type Strains, Phase IV (KMG-IV): sequencing the most valuable type-strain genomes for metagenomic binning, comparative biology and taxonomic classification.</title>
        <authorList>
            <person name="Goeker M."/>
        </authorList>
    </citation>
    <scope>NUCLEOTIDE SEQUENCE [LARGE SCALE GENOMIC DNA]</scope>
    <source>
        <strain evidence="4 5">DSM 25532</strain>
    </source>
</reference>
<dbReference type="Gene3D" id="3.40.710.10">
    <property type="entry name" value="DD-peptidase/beta-lactamase superfamily"/>
    <property type="match status" value="1"/>
</dbReference>
<comment type="caution">
    <text evidence="4">The sequence shown here is derived from an EMBL/GenBank/DDBJ whole genome shotgun (WGS) entry which is preliminary data.</text>
</comment>
<feature type="domain" description="Beta-lactamase-related" evidence="3">
    <location>
        <begin position="124"/>
        <end position="379"/>
    </location>
</feature>
<organism evidence="4 5">
    <name type="scientific">Roseimicrobium gellanilyticum</name>
    <dbReference type="NCBI Taxonomy" id="748857"/>
    <lineage>
        <taxon>Bacteria</taxon>
        <taxon>Pseudomonadati</taxon>
        <taxon>Verrucomicrobiota</taxon>
        <taxon>Verrucomicrobiia</taxon>
        <taxon>Verrucomicrobiales</taxon>
        <taxon>Verrucomicrobiaceae</taxon>
        <taxon>Roseimicrobium</taxon>
    </lineage>
</organism>
<gene>
    <name evidence="4" type="ORF">DES53_105234</name>
</gene>